<gene>
    <name evidence="2" type="ORF">OHC33_001379</name>
</gene>
<sequence>MSTPVSPKTIAAKRTQDDLHLDHDDEHRSAKRARNDPANDTNDIVRQPLPDHLMASRQRRGGIIDCEDMLPGDTEPQPAMVTITSEDRPTNLQDLPTEILELVA</sequence>
<organism evidence="2 3">
    <name type="scientific">Knufia fluminis</name>
    <dbReference type="NCBI Taxonomy" id="191047"/>
    <lineage>
        <taxon>Eukaryota</taxon>
        <taxon>Fungi</taxon>
        <taxon>Dikarya</taxon>
        <taxon>Ascomycota</taxon>
        <taxon>Pezizomycotina</taxon>
        <taxon>Eurotiomycetes</taxon>
        <taxon>Chaetothyriomycetidae</taxon>
        <taxon>Chaetothyriales</taxon>
        <taxon>Trichomeriaceae</taxon>
        <taxon>Knufia</taxon>
    </lineage>
</organism>
<evidence type="ECO:0000256" key="1">
    <source>
        <dbReference type="SAM" id="MobiDB-lite"/>
    </source>
</evidence>
<name>A0AAN8EMJ4_9EURO</name>
<evidence type="ECO:0000313" key="2">
    <source>
        <dbReference type="EMBL" id="KAK5957010.1"/>
    </source>
</evidence>
<feature type="region of interest" description="Disordered" evidence="1">
    <location>
        <begin position="1"/>
        <end position="60"/>
    </location>
</feature>
<comment type="caution">
    <text evidence="2">The sequence shown here is derived from an EMBL/GenBank/DDBJ whole genome shotgun (WGS) entry which is preliminary data.</text>
</comment>
<keyword evidence="3" id="KW-1185">Reference proteome</keyword>
<dbReference type="Proteomes" id="UP001316803">
    <property type="component" value="Unassembled WGS sequence"/>
</dbReference>
<dbReference type="AlphaFoldDB" id="A0AAN8EMJ4"/>
<evidence type="ECO:0000313" key="3">
    <source>
        <dbReference type="Proteomes" id="UP001316803"/>
    </source>
</evidence>
<proteinExistence type="predicted"/>
<accession>A0AAN8EMJ4</accession>
<dbReference type="EMBL" id="JAKLMC020000003">
    <property type="protein sequence ID" value="KAK5957010.1"/>
    <property type="molecule type" value="Genomic_DNA"/>
</dbReference>
<reference evidence="2 3" key="1">
    <citation type="submission" date="2022-12" db="EMBL/GenBank/DDBJ databases">
        <title>Genomic features and morphological characterization of a novel Knufia sp. strain isolated from spacecraft assembly facility.</title>
        <authorList>
            <person name="Teixeira M."/>
            <person name="Chander A.M."/>
            <person name="Stajich J.E."/>
            <person name="Venkateswaran K."/>
        </authorList>
    </citation>
    <scope>NUCLEOTIDE SEQUENCE [LARGE SCALE GENOMIC DNA]</scope>
    <source>
        <strain evidence="2 3">FJI-L2-BK-P2</strain>
    </source>
</reference>
<feature type="compositionally biased region" description="Basic and acidic residues" evidence="1">
    <location>
        <begin position="14"/>
        <end position="37"/>
    </location>
</feature>
<protein>
    <submittedName>
        <fullName evidence="2">Uncharacterized protein</fullName>
    </submittedName>
</protein>